<dbReference type="InterPro" id="IPR011009">
    <property type="entry name" value="Kinase-like_dom_sf"/>
</dbReference>
<proteinExistence type="predicted"/>
<feature type="compositionally biased region" description="Polar residues" evidence="5">
    <location>
        <begin position="416"/>
        <end position="440"/>
    </location>
</feature>
<evidence type="ECO:0000256" key="4">
    <source>
        <dbReference type="PROSITE-ProRule" id="PRU10141"/>
    </source>
</evidence>
<evidence type="ECO:0000256" key="3">
    <source>
        <dbReference type="ARBA" id="ARBA00022840"/>
    </source>
</evidence>
<name>A0ABX6EYH1_KLUMA</name>
<evidence type="ECO:0000259" key="6">
    <source>
        <dbReference type="PROSITE" id="PS50011"/>
    </source>
</evidence>
<reference evidence="7 8" key="2">
    <citation type="submission" date="2019-11" db="EMBL/GenBank/DDBJ databases">
        <authorList>
            <person name="Lu H."/>
        </authorList>
    </citation>
    <scope>NUCLEOTIDE SEQUENCE [LARGE SCALE GENOMIC DNA]</scope>
    <source>
        <strain evidence="7 8">FIM1</strain>
    </source>
</reference>
<dbReference type="InterPro" id="IPR050235">
    <property type="entry name" value="CK1_Ser-Thr_kinase"/>
</dbReference>
<evidence type="ECO:0000256" key="1">
    <source>
        <dbReference type="ARBA" id="ARBA00012513"/>
    </source>
</evidence>
<feature type="compositionally biased region" description="Low complexity" evidence="5">
    <location>
        <begin position="64"/>
        <end position="74"/>
    </location>
</feature>
<dbReference type="PANTHER" id="PTHR11909">
    <property type="entry name" value="CASEIN KINASE-RELATED"/>
    <property type="match status" value="1"/>
</dbReference>
<evidence type="ECO:0000313" key="7">
    <source>
        <dbReference type="EMBL" id="QGN17132.1"/>
    </source>
</evidence>
<feature type="region of interest" description="Disordered" evidence="5">
    <location>
        <begin position="27"/>
        <end position="77"/>
    </location>
</feature>
<dbReference type="PROSITE" id="PS50011">
    <property type="entry name" value="PROTEIN_KINASE_DOM"/>
    <property type="match status" value="1"/>
</dbReference>
<evidence type="ECO:0000313" key="8">
    <source>
        <dbReference type="Proteomes" id="UP000422736"/>
    </source>
</evidence>
<dbReference type="PROSITE" id="PS00108">
    <property type="entry name" value="PROTEIN_KINASE_ST"/>
    <property type="match status" value="1"/>
</dbReference>
<dbReference type="SMART" id="SM00220">
    <property type="entry name" value="S_TKc"/>
    <property type="match status" value="1"/>
</dbReference>
<dbReference type="InterPro" id="IPR017441">
    <property type="entry name" value="Protein_kinase_ATP_BS"/>
</dbReference>
<organism evidence="7 8">
    <name type="scientific">Kluyveromyces marxianus</name>
    <name type="common">Yeast</name>
    <name type="synonym">Candida kefyr</name>
    <dbReference type="NCBI Taxonomy" id="4911"/>
    <lineage>
        <taxon>Eukaryota</taxon>
        <taxon>Fungi</taxon>
        <taxon>Dikarya</taxon>
        <taxon>Ascomycota</taxon>
        <taxon>Saccharomycotina</taxon>
        <taxon>Saccharomycetes</taxon>
        <taxon>Saccharomycetales</taxon>
        <taxon>Saccharomycetaceae</taxon>
        <taxon>Kluyveromyces</taxon>
    </lineage>
</organism>
<feature type="region of interest" description="Disordered" evidence="5">
    <location>
        <begin position="414"/>
        <end position="544"/>
    </location>
</feature>
<dbReference type="PROSITE" id="PS00107">
    <property type="entry name" value="PROTEIN_KINASE_ATP"/>
    <property type="match status" value="1"/>
</dbReference>
<dbReference type="CDD" id="cd14127">
    <property type="entry name" value="STKc_CK1_fungal"/>
    <property type="match status" value="1"/>
</dbReference>
<feature type="compositionally biased region" description="Low complexity" evidence="5">
    <location>
        <begin position="473"/>
        <end position="531"/>
    </location>
</feature>
<dbReference type="EMBL" id="CP015059">
    <property type="protein sequence ID" value="QGN17132.1"/>
    <property type="molecule type" value="Genomic_DNA"/>
</dbReference>
<dbReference type="InterPro" id="IPR008271">
    <property type="entry name" value="Ser/Thr_kinase_AS"/>
</dbReference>
<accession>A0ABX6EYH1</accession>
<dbReference type="Gene3D" id="1.10.510.10">
    <property type="entry name" value="Transferase(Phosphotransferase) domain 1"/>
    <property type="match status" value="1"/>
</dbReference>
<keyword evidence="3 4" id="KW-0067">ATP-binding</keyword>
<evidence type="ECO:0000256" key="2">
    <source>
        <dbReference type="ARBA" id="ARBA00022741"/>
    </source>
</evidence>
<keyword evidence="8" id="KW-1185">Reference proteome</keyword>
<sequence>MSQQHPSAAAAAAATTVLAVNNLTNTKMNNHHSSTQVLHGSTQHGIPSAGGNNLINGGAGNGATGLQSSASSTSTRDDSTIVGLHYRIGKKIGEGSFGVLFEGINMINNVPVAIKFEPRKTDAPQLKDEYRTYKILNGSEGIPQAYYFGQEGLHNILVIDLLGPSLEDLFDWCGRRFSIKTVVQVAIQMITLIEELHDHDLIYRDIKPDNFLIGRPNQPDANMVHLIDFGMAKLYRDPKTKQHIPYREKKSLSGTARYMSINTHLGREQSRRDDMEALGHVFFYFLRGQLPWQGLKAANNKLKYEKIGEKKRSTNVYDLSQGLPVQFGRYLEIVRNLAFEETPDYEGYRKLLLSVLDELGQKCDGDYDWMKLNGGRGWDLAINKKPNLHGYGHPTPPNDKSKRHRNKFNQVPAAVNNMNGSNVPLQSQSPLPGGTDLTQGANNAPQQPQQIMTQQQYQQHTQQRLDPTSYEAYKQQVQQRYAQQPQSSQQKAQRLPNTTSQQQFSQSRQQQPQYQFQQNQPQNNQNQATSSGSEKGFFSKLGCC</sequence>
<evidence type="ECO:0000256" key="5">
    <source>
        <dbReference type="SAM" id="MobiDB-lite"/>
    </source>
</evidence>
<dbReference type="Proteomes" id="UP000422736">
    <property type="component" value="Chromosome 6"/>
</dbReference>
<reference evidence="7 8" key="1">
    <citation type="submission" date="2016-03" db="EMBL/GenBank/DDBJ databases">
        <title>How can Kluyveromyces marxianus grow so fast - potential evolutionary course in Saccharomyces Complex revealed by comparative genomics.</title>
        <authorList>
            <person name="Mo W."/>
            <person name="Lu W."/>
            <person name="Yang X."/>
            <person name="Qi J."/>
            <person name="Lv H."/>
        </authorList>
    </citation>
    <scope>NUCLEOTIDE SEQUENCE [LARGE SCALE GENOMIC DNA]</scope>
    <source>
        <strain evidence="7 8">FIM1</strain>
    </source>
</reference>
<gene>
    <name evidence="7" type="primary">RAG8</name>
    <name evidence="7" type="ORF">FIM1_3863</name>
</gene>
<protein>
    <recommendedName>
        <fullName evidence="1">non-specific serine/threonine protein kinase</fullName>
        <ecNumber evidence="1">2.7.11.1</ecNumber>
    </recommendedName>
</protein>
<dbReference type="SUPFAM" id="SSF56112">
    <property type="entry name" value="Protein kinase-like (PK-like)"/>
    <property type="match status" value="1"/>
</dbReference>
<feature type="binding site" evidence="4">
    <location>
        <position position="115"/>
    </location>
    <ligand>
        <name>ATP</name>
        <dbReference type="ChEBI" id="CHEBI:30616"/>
    </ligand>
</feature>
<keyword evidence="2 4" id="KW-0547">Nucleotide-binding</keyword>
<feature type="compositionally biased region" description="Polar residues" evidence="5">
    <location>
        <begin position="27"/>
        <end position="45"/>
    </location>
</feature>
<dbReference type="InterPro" id="IPR000719">
    <property type="entry name" value="Prot_kinase_dom"/>
</dbReference>
<dbReference type="EC" id="2.7.11.1" evidence="1"/>
<dbReference type="Pfam" id="PF00069">
    <property type="entry name" value="Pkinase"/>
    <property type="match status" value="1"/>
</dbReference>
<feature type="domain" description="Protein kinase" evidence="6">
    <location>
        <begin position="86"/>
        <end position="370"/>
    </location>
</feature>
<feature type="compositionally biased region" description="Low complexity" evidence="5">
    <location>
        <begin position="441"/>
        <end position="462"/>
    </location>
</feature>